<dbReference type="Gene3D" id="3.30.40.10">
    <property type="entry name" value="Zinc/RING finger domain, C3HC4 (zinc finger)"/>
    <property type="match status" value="1"/>
</dbReference>
<feature type="compositionally biased region" description="Polar residues" evidence="10">
    <location>
        <begin position="262"/>
        <end position="275"/>
    </location>
</feature>
<dbReference type="Pfam" id="PF05648">
    <property type="entry name" value="PEX11"/>
    <property type="match status" value="1"/>
</dbReference>
<feature type="compositionally biased region" description="Polar residues" evidence="10">
    <location>
        <begin position="284"/>
        <end position="294"/>
    </location>
</feature>
<evidence type="ECO:0000256" key="3">
    <source>
        <dbReference type="ARBA" id="ARBA00022723"/>
    </source>
</evidence>
<gene>
    <name evidence="12" type="ORF">FMOSSE_LOCUS7897</name>
</gene>
<feature type="compositionally biased region" description="Polar residues" evidence="10">
    <location>
        <begin position="902"/>
        <end position="912"/>
    </location>
</feature>
<evidence type="ECO:0000313" key="13">
    <source>
        <dbReference type="Proteomes" id="UP000789375"/>
    </source>
</evidence>
<comment type="caution">
    <text evidence="12">The sequence shown here is derived from an EMBL/GenBank/DDBJ whole genome shotgun (WGS) entry which is preliminary data.</text>
</comment>
<dbReference type="InterPro" id="IPR017907">
    <property type="entry name" value="Znf_RING_CS"/>
</dbReference>
<dbReference type="GO" id="GO:0045944">
    <property type="term" value="P:positive regulation of transcription by RNA polymerase II"/>
    <property type="evidence" value="ECO:0007669"/>
    <property type="project" value="TreeGrafter"/>
</dbReference>
<proteinExistence type="predicted"/>
<feature type="region of interest" description="Disordered" evidence="10">
    <location>
        <begin position="876"/>
        <end position="981"/>
    </location>
</feature>
<reference evidence="12" key="1">
    <citation type="submission" date="2021-06" db="EMBL/GenBank/DDBJ databases">
        <authorList>
            <person name="Kallberg Y."/>
            <person name="Tangrot J."/>
            <person name="Rosling A."/>
        </authorList>
    </citation>
    <scope>NUCLEOTIDE SEQUENCE</scope>
    <source>
        <strain evidence="12">87-6 pot B 2015</strain>
    </source>
</reference>
<dbReference type="InterPro" id="IPR013083">
    <property type="entry name" value="Znf_RING/FYVE/PHD"/>
</dbReference>
<feature type="compositionally biased region" description="Basic and acidic residues" evidence="10">
    <location>
        <begin position="881"/>
        <end position="901"/>
    </location>
</feature>
<dbReference type="EMBL" id="CAJVPP010001943">
    <property type="protein sequence ID" value="CAG8579949.1"/>
    <property type="molecule type" value="Genomic_DNA"/>
</dbReference>
<evidence type="ECO:0000256" key="6">
    <source>
        <dbReference type="ARBA" id="ARBA00023136"/>
    </source>
</evidence>
<dbReference type="GO" id="GO:0016559">
    <property type="term" value="P:peroxisome fission"/>
    <property type="evidence" value="ECO:0007669"/>
    <property type="project" value="InterPro"/>
</dbReference>
<evidence type="ECO:0000256" key="4">
    <source>
        <dbReference type="ARBA" id="ARBA00022771"/>
    </source>
</evidence>
<feature type="domain" description="RING-type" evidence="11">
    <location>
        <begin position="485"/>
        <end position="532"/>
    </location>
</feature>
<dbReference type="SUPFAM" id="SSF57850">
    <property type="entry name" value="RING/U-box"/>
    <property type="match status" value="1"/>
</dbReference>
<keyword evidence="5" id="KW-0862">Zinc</keyword>
<dbReference type="GO" id="GO:0008270">
    <property type="term" value="F:zinc ion binding"/>
    <property type="evidence" value="ECO:0007669"/>
    <property type="project" value="UniProtKB-KW"/>
</dbReference>
<evidence type="ECO:0000313" key="12">
    <source>
        <dbReference type="EMBL" id="CAG8579949.1"/>
    </source>
</evidence>
<evidence type="ECO:0000256" key="9">
    <source>
        <dbReference type="PROSITE-ProRule" id="PRU00175"/>
    </source>
</evidence>
<evidence type="ECO:0000256" key="5">
    <source>
        <dbReference type="ARBA" id="ARBA00022833"/>
    </source>
</evidence>
<protein>
    <submittedName>
        <fullName evidence="12">12411_t:CDS:1</fullName>
    </submittedName>
</protein>
<evidence type="ECO:0000256" key="2">
    <source>
        <dbReference type="ARBA" id="ARBA00022490"/>
    </source>
</evidence>
<dbReference type="SMART" id="SM00184">
    <property type="entry name" value="RING"/>
    <property type="match status" value="1"/>
</dbReference>
<comment type="subcellular location">
    <subcellularLocation>
        <location evidence="1">Cytoplasm</location>
    </subcellularLocation>
    <subcellularLocation>
        <location evidence="8">Peroxisome membrane</location>
    </subcellularLocation>
</comment>
<keyword evidence="2" id="KW-0963">Cytoplasm</keyword>
<sequence length="1011" mass="115894">MTIFSKPTRLSNPLAVAGNFQPNPSLDRLVNFLNSVSGTDKVLMGSLAQRIANLSGPVSDFRIFLRYYGLLPLVQWMIHIEHHPPVTPLLLNIERVQNFTMILYYPLEHIWWLADHKVINMSDAQMNKIGMWSCRFWAAYVILQLWHLASEWSTHKRRKRDMIKKVDGDEEEIRREKRALKAEGERIIRDTVINISYLPLTIHWSIEKSSFPDVGVGIFVEKSEKIKQHLSSQVVSTKLVIPTYLLNITMNTNARAFVPQNMATRTNNPPSTPISRAQRPTGRNVASNQSSLQPESRRNGPKNQNYHTQGDPNARLSVINNKRNNNSRRNKNRHSHHQQRHPSDADADVKNGDKSSSHSSGENDSGQADESHSPVTTVTTALSDMAMNDKDPLAYGAPNRRGQISLNHLLNFSFPPRQSSNANVPRRQRAINYQPYNKERFLNANFRFLVKSMGDYTVYQADPDLLLNWQDIEQVIITNPNIPGCPICLQQPTAARVTKCGHTYCLACILHYLQLNDDEDRPNKKWRKCPICWDAVYSKDLKSVRFWTVRTIGKVGGGLTKGEEMLTMRLIQRPANSTVALPRSSTWPLRDDNTNVPSAPWYFTPNALAFSKLTLVSIDYMQSEYDRDLSDLEDALQEAHNWNSSEEIPFIEMAMVNVKEHLEVLGKLSTKAALDAEQCARGILDMADADYNEIQDKKNLLNTIETSYQEDEVFADNKVATSHGDINHSSFNLSSDVIPPPFLPEDFKYKPHIANLSPLDHNEKPKIKATKDSRAYDRMYYYYQSEDGQHIYLHPLDIRVLKQEFGSYNQFPNDITVRILGVDESTMTEDLRKRCKYLSHLPLGCDVTFLEVDLKGFVSDNSLKVFESELRQRYNRRKEKARKEEWPHELAVRKERQKEIQQESLSSDSFFQPYSYRESGSRSGTANQESSDTNENVHGSKNSKPDDQYNGPKTVWGTPAVSFPIVTKTKESAEDDDEQDLWDYPEEEIYVGKKQKKKKLVLMSTIGKRQR</sequence>
<dbReference type="CDD" id="cd16536">
    <property type="entry name" value="RING-HC_RNF10"/>
    <property type="match status" value="1"/>
</dbReference>
<dbReference type="PROSITE" id="PS00518">
    <property type="entry name" value="ZF_RING_1"/>
    <property type="match status" value="1"/>
</dbReference>
<feature type="region of interest" description="Disordered" evidence="10">
    <location>
        <begin position="262"/>
        <end position="375"/>
    </location>
</feature>
<evidence type="ECO:0000259" key="11">
    <source>
        <dbReference type="PROSITE" id="PS50089"/>
    </source>
</evidence>
<keyword evidence="7" id="KW-0576">Peroxisome</keyword>
<keyword evidence="13" id="KW-1185">Reference proteome</keyword>
<dbReference type="PANTHER" id="PTHR12983">
    <property type="entry name" value="RING FINGER 10 FAMILY MEMBER"/>
    <property type="match status" value="1"/>
</dbReference>
<feature type="compositionally biased region" description="Polar residues" evidence="10">
    <location>
        <begin position="921"/>
        <end position="942"/>
    </location>
</feature>
<name>A0A9N9BWV5_FUNMO</name>
<evidence type="ECO:0000256" key="8">
    <source>
        <dbReference type="ARBA" id="ARBA00046271"/>
    </source>
</evidence>
<keyword evidence="6" id="KW-0472">Membrane</keyword>
<evidence type="ECO:0000256" key="7">
    <source>
        <dbReference type="ARBA" id="ARBA00023140"/>
    </source>
</evidence>
<dbReference type="Proteomes" id="UP000789375">
    <property type="component" value="Unassembled WGS sequence"/>
</dbReference>
<dbReference type="InterPro" id="IPR039739">
    <property type="entry name" value="MAG2/RNF10"/>
</dbReference>
<dbReference type="Pfam" id="PF13445">
    <property type="entry name" value="zf-RING_UBOX"/>
    <property type="match status" value="1"/>
</dbReference>
<accession>A0A9N9BWV5</accession>
<dbReference type="InterPro" id="IPR008733">
    <property type="entry name" value="PEX11"/>
</dbReference>
<feature type="compositionally biased region" description="Polar residues" evidence="10">
    <location>
        <begin position="301"/>
        <end position="311"/>
    </location>
</feature>
<dbReference type="InterPro" id="IPR001841">
    <property type="entry name" value="Znf_RING"/>
</dbReference>
<feature type="compositionally biased region" description="Basic residues" evidence="10">
    <location>
        <begin position="325"/>
        <end position="340"/>
    </location>
</feature>
<dbReference type="GO" id="GO:0005778">
    <property type="term" value="C:peroxisomal membrane"/>
    <property type="evidence" value="ECO:0007669"/>
    <property type="project" value="UniProtKB-SubCell"/>
</dbReference>
<dbReference type="AlphaFoldDB" id="A0A9N9BWV5"/>
<evidence type="ECO:0000256" key="10">
    <source>
        <dbReference type="SAM" id="MobiDB-lite"/>
    </source>
</evidence>
<evidence type="ECO:0000256" key="1">
    <source>
        <dbReference type="ARBA" id="ARBA00004496"/>
    </source>
</evidence>
<dbReference type="GO" id="GO:0000976">
    <property type="term" value="F:transcription cis-regulatory region binding"/>
    <property type="evidence" value="ECO:0007669"/>
    <property type="project" value="TreeGrafter"/>
</dbReference>
<dbReference type="PANTHER" id="PTHR12983:SF9">
    <property type="entry name" value="E3 UBIQUITIN-PROTEIN LIGASE RNF10"/>
    <property type="match status" value="1"/>
</dbReference>
<dbReference type="InterPro" id="IPR027370">
    <property type="entry name" value="Znf-RING_euk"/>
</dbReference>
<feature type="compositionally biased region" description="Basic and acidic residues" evidence="10">
    <location>
        <begin position="341"/>
        <end position="356"/>
    </location>
</feature>
<dbReference type="PROSITE" id="PS50089">
    <property type="entry name" value="ZF_RING_2"/>
    <property type="match status" value="1"/>
</dbReference>
<keyword evidence="4 9" id="KW-0863">Zinc-finger</keyword>
<organism evidence="12 13">
    <name type="scientific">Funneliformis mosseae</name>
    <name type="common">Endomycorrhizal fungus</name>
    <name type="synonym">Glomus mosseae</name>
    <dbReference type="NCBI Taxonomy" id="27381"/>
    <lineage>
        <taxon>Eukaryota</taxon>
        <taxon>Fungi</taxon>
        <taxon>Fungi incertae sedis</taxon>
        <taxon>Mucoromycota</taxon>
        <taxon>Glomeromycotina</taxon>
        <taxon>Glomeromycetes</taxon>
        <taxon>Glomerales</taxon>
        <taxon>Glomeraceae</taxon>
        <taxon>Funneliformis</taxon>
    </lineage>
</organism>
<keyword evidence="3" id="KW-0479">Metal-binding</keyword>